<dbReference type="AlphaFoldDB" id="A0A1M5LMH1"/>
<dbReference type="SUPFAM" id="SSF52317">
    <property type="entry name" value="Class I glutamine amidotransferase-like"/>
    <property type="match status" value="1"/>
</dbReference>
<dbReference type="InterPro" id="IPR010496">
    <property type="entry name" value="AL/BT2_dom"/>
</dbReference>
<dbReference type="PANTHER" id="PTHR40469">
    <property type="entry name" value="SECRETED GLYCOSYL HYDROLASE"/>
    <property type="match status" value="1"/>
</dbReference>
<dbReference type="Gene3D" id="2.60.120.560">
    <property type="entry name" value="Exo-inulinase, domain 1"/>
    <property type="match status" value="1"/>
</dbReference>
<sequence length="525" mass="59234">MTYKKQIVAIAFLVSFGLFHSCKTSSTQSVENAQTASKTGAPASILVFSKTGGFRHASIGKGIEVLKKMGGLQHWKMNFSEEASLFTKEELSKYNLILFLNTTGDILNPDEQTAFENYIKSGGNYVGVHAASDTEFDWPFYAEMVGAQFKSHPKQQNATLNKVPNCQHSSVEHYKATFDKFDEWYNFRKPVPSYVNVLLSIDETSYQGDRMGTYHPISWYHVYQGGRVFYTAMGHDDASYSNADFLKHLQEGILWALGQTKEKIDEKGEDLLGADLSKWTPWMGAVHPSVDIDFEKSADVKTGKPMGLDNDTKKVFSIIQENGENVLRVSGEIYGGLTTKKEYGNYHFTTQFKWGNKKWEPRLKDKSDSGILYHAKGPHGAFWNVWMASAEFQVQEGDCGDFYALGDVYGDVPSDKTILTNGKSKYTYNPKGKNVPVKFAAKSGLFEKPNEEWNTLEIYCLDDESIHVVNGHVVNRVKNIRYDANNKTIPVTEGKIQIQSEGAEVFYKKMKIEPITQFPSQYKKS</sequence>
<gene>
    <name evidence="4" type="ORF">SAMN05443549_105271</name>
</gene>
<evidence type="ECO:0000313" key="4">
    <source>
        <dbReference type="EMBL" id="SHG66342.1"/>
    </source>
</evidence>
<evidence type="ECO:0000256" key="1">
    <source>
        <dbReference type="SAM" id="SignalP"/>
    </source>
</evidence>
<keyword evidence="5" id="KW-1185">Reference proteome</keyword>
<keyword evidence="4" id="KW-0315">Glutamine amidotransferase</keyword>
<feature type="signal peptide" evidence="1">
    <location>
        <begin position="1"/>
        <end position="20"/>
    </location>
</feature>
<evidence type="ECO:0000313" key="5">
    <source>
        <dbReference type="Proteomes" id="UP000184516"/>
    </source>
</evidence>
<evidence type="ECO:0000259" key="2">
    <source>
        <dbReference type="Pfam" id="PF06283"/>
    </source>
</evidence>
<dbReference type="RefSeq" id="WP_073371205.1">
    <property type="nucleotide sequence ID" value="NZ_FQWB01000005.1"/>
</dbReference>
<dbReference type="Gene3D" id="3.40.50.880">
    <property type="match status" value="1"/>
</dbReference>
<protein>
    <submittedName>
        <fullName evidence="4">Type 1 glutamine amidotransferase (GATase1)</fullName>
    </submittedName>
</protein>
<proteinExistence type="predicted"/>
<evidence type="ECO:0000259" key="3">
    <source>
        <dbReference type="Pfam" id="PF06439"/>
    </source>
</evidence>
<keyword evidence="1" id="KW-0732">Signal</keyword>
<dbReference type="STRING" id="468056.SAMN05443549_105271"/>
<dbReference type="Pfam" id="PF06283">
    <property type="entry name" value="ThuA"/>
    <property type="match status" value="1"/>
</dbReference>
<keyword evidence="4" id="KW-0808">Transferase</keyword>
<organism evidence="4 5">
    <name type="scientific">Flavobacterium fluvii</name>
    <dbReference type="NCBI Taxonomy" id="468056"/>
    <lineage>
        <taxon>Bacteria</taxon>
        <taxon>Pseudomonadati</taxon>
        <taxon>Bacteroidota</taxon>
        <taxon>Flavobacteriia</taxon>
        <taxon>Flavobacteriales</taxon>
        <taxon>Flavobacteriaceae</taxon>
        <taxon>Flavobacterium</taxon>
    </lineage>
</organism>
<name>A0A1M5LMH1_9FLAO</name>
<feature type="domain" description="ThuA-like" evidence="2">
    <location>
        <begin position="45"/>
        <end position="256"/>
    </location>
</feature>
<dbReference type="Pfam" id="PF06439">
    <property type="entry name" value="3keto-disac_hyd"/>
    <property type="match status" value="1"/>
</dbReference>
<dbReference type="Proteomes" id="UP000184516">
    <property type="component" value="Unassembled WGS sequence"/>
</dbReference>
<dbReference type="InterPro" id="IPR029010">
    <property type="entry name" value="ThuA-like"/>
</dbReference>
<dbReference type="InterPro" id="IPR029062">
    <property type="entry name" value="Class_I_gatase-like"/>
</dbReference>
<dbReference type="GO" id="GO:0016740">
    <property type="term" value="F:transferase activity"/>
    <property type="evidence" value="ECO:0007669"/>
    <property type="project" value="UniProtKB-KW"/>
</dbReference>
<reference evidence="5" key="1">
    <citation type="submission" date="2016-11" db="EMBL/GenBank/DDBJ databases">
        <authorList>
            <person name="Varghese N."/>
            <person name="Submissions S."/>
        </authorList>
    </citation>
    <scope>NUCLEOTIDE SEQUENCE [LARGE SCALE GENOMIC DNA]</scope>
    <source>
        <strain evidence="5">DSM 19978</strain>
    </source>
</reference>
<dbReference type="GO" id="GO:0016787">
    <property type="term" value="F:hydrolase activity"/>
    <property type="evidence" value="ECO:0007669"/>
    <property type="project" value="InterPro"/>
</dbReference>
<feature type="domain" description="3-keto-alpha-glucoside-1,2-lyase/3-keto-2-hydroxy-glucal hydratase" evidence="3">
    <location>
        <begin position="273"/>
        <end position="513"/>
    </location>
</feature>
<feature type="chain" id="PRO_5012251651" evidence="1">
    <location>
        <begin position="21"/>
        <end position="525"/>
    </location>
</feature>
<accession>A0A1M5LMH1</accession>
<dbReference type="EMBL" id="FQWB01000005">
    <property type="protein sequence ID" value="SHG66342.1"/>
    <property type="molecule type" value="Genomic_DNA"/>
</dbReference>
<dbReference type="PANTHER" id="PTHR40469:SF2">
    <property type="entry name" value="GALACTOSE-BINDING DOMAIN-LIKE SUPERFAMILY PROTEIN"/>
    <property type="match status" value="1"/>
</dbReference>